<proteinExistence type="predicted"/>
<sequence>MSSNELLSTYREVMMLLYQSKSEVIIDYQPTCITSDNMSCESSRKEIAERPSLHHQRFKSIWDELAPKVNPPVIQSHNQVRATYNAAGHLSGL</sequence>
<protein>
    <submittedName>
        <fullName evidence="1">Uncharacterized protein</fullName>
    </submittedName>
</protein>
<reference evidence="2" key="1">
    <citation type="submission" date="2014-09" db="EMBL/GenBank/DDBJ databases">
        <authorList>
            <person name="Sharma Rahul"/>
            <person name="Thines Marco"/>
        </authorList>
    </citation>
    <scope>NUCLEOTIDE SEQUENCE [LARGE SCALE GENOMIC DNA]</scope>
</reference>
<dbReference type="GeneID" id="36407295"/>
<accession>A0A0P1ALX3</accession>
<dbReference type="Proteomes" id="UP000054928">
    <property type="component" value="Unassembled WGS sequence"/>
</dbReference>
<keyword evidence="2" id="KW-1185">Reference proteome</keyword>
<name>A0A0P1ALX3_PLAHL</name>
<dbReference type="EMBL" id="CCYD01000610">
    <property type="protein sequence ID" value="CEG41928.1"/>
    <property type="molecule type" value="Genomic_DNA"/>
</dbReference>
<dbReference type="AlphaFoldDB" id="A0A0P1ALX3"/>
<organism evidence="1 2">
    <name type="scientific">Plasmopara halstedii</name>
    <name type="common">Downy mildew of sunflower</name>
    <dbReference type="NCBI Taxonomy" id="4781"/>
    <lineage>
        <taxon>Eukaryota</taxon>
        <taxon>Sar</taxon>
        <taxon>Stramenopiles</taxon>
        <taxon>Oomycota</taxon>
        <taxon>Peronosporomycetes</taxon>
        <taxon>Peronosporales</taxon>
        <taxon>Peronosporaceae</taxon>
        <taxon>Plasmopara</taxon>
    </lineage>
</organism>
<evidence type="ECO:0000313" key="1">
    <source>
        <dbReference type="EMBL" id="CEG41928.1"/>
    </source>
</evidence>
<dbReference type="RefSeq" id="XP_024578297.1">
    <property type="nucleotide sequence ID" value="XM_024727751.1"/>
</dbReference>
<evidence type="ECO:0000313" key="2">
    <source>
        <dbReference type="Proteomes" id="UP000054928"/>
    </source>
</evidence>